<accession>A0ABN2WAF4</accession>
<comment type="caution">
    <text evidence="1">The sequence shown here is derived from an EMBL/GenBank/DDBJ whole genome shotgun (WGS) entry which is preliminary data.</text>
</comment>
<dbReference type="EMBL" id="BAAANS010000004">
    <property type="protein sequence ID" value="GAA2087783.1"/>
    <property type="molecule type" value="Genomic_DNA"/>
</dbReference>
<keyword evidence="2" id="KW-1185">Reference proteome</keyword>
<evidence type="ECO:0000313" key="1">
    <source>
        <dbReference type="EMBL" id="GAA2087783.1"/>
    </source>
</evidence>
<name>A0ABN2WAF4_9ACTN</name>
<protein>
    <recommendedName>
        <fullName evidence="3">MftR C-terminal domain-containing protein</fullName>
    </recommendedName>
</protein>
<reference evidence="1 2" key="1">
    <citation type="journal article" date="2019" name="Int. J. Syst. Evol. Microbiol.">
        <title>The Global Catalogue of Microorganisms (GCM) 10K type strain sequencing project: providing services to taxonomists for standard genome sequencing and annotation.</title>
        <authorList>
            <consortium name="The Broad Institute Genomics Platform"/>
            <consortium name="The Broad Institute Genome Sequencing Center for Infectious Disease"/>
            <person name="Wu L."/>
            <person name="Ma J."/>
        </authorList>
    </citation>
    <scope>NUCLEOTIDE SEQUENCE [LARGE SCALE GENOMIC DNA]</scope>
    <source>
        <strain evidence="1 2">JCM 14559</strain>
    </source>
</reference>
<organism evidence="1 2">
    <name type="scientific">Kitasatospora saccharophila</name>
    <dbReference type="NCBI Taxonomy" id="407973"/>
    <lineage>
        <taxon>Bacteria</taxon>
        <taxon>Bacillati</taxon>
        <taxon>Actinomycetota</taxon>
        <taxon>Actinomycetes</taxon>
        <taxon>Kitasatosporales</taxon>
        <taxon>Streptomycetaceae</taxon>
        <taxon>Kitasatospora</taxon>
    </lineage>
</organism>
<gene>
    <name evidence="1" type="ORF">GCM10009759_09460</name>
</gene>
<dbReference type="Proteomes" id="UP001500897">
    <property type="component" value="Unassembled WGS sequence"/>
</dbReference>
<evidence type="ECO:0008006" key="3">
    <source>
        <dbReference type="Google" id="ProtNLM"/>
    </source>
</evidence>
<proteinExistence type="predicted"/>
<evidence type="ECO:0000313" key="2">
    <source>
        <dbReference type="Proteomes" id="UP001500897"/>
    </source>
</evidence>
<sequence>MFVDFPTRARLERFTEVLTAGTGAVEALPPQLRYAITGVGAYLAALEEGAPAAGHLHGNAVALWDTLCAAVGSTAGPAPLPPPRVAPAGATR</sequence>